<evidence type="ECO:0008006" key="6">
    <source>
        <dbReference type="Google" id="ProtNLM"/>
    </source>
</evidence>
<dbReference type="Pfam" id="PF13365">
    <property type="entry name" value="Trypsin_2"/>
    <property type="match status" value="1"/>
</dbReference>
<organism evidence="4 5">
    <name type="scientific">Actinoallomurus vinaceus</name>
    <dbReference type="NCBI Taxonomy" id="1080074"/>
    <lineage>
        <taxon>Bacteria</taxon>
        <taxon>Bacillati</taxon>
        <taxon>Actinomycetota</taxon>
        <taxon>Actinomycetes</taxon>
        <taxon>Streptosporangiales</taxon>
        <taxon>Thermomonosporaceae</taxon>
        <taxon>Actinoallomurus</taxon>
    </lineage>
</organism>
<protein>
    <recommendedName>
        <fullName evidence="6">Peptidase</fullName>
    </recommendedName>
</protein>
<feature type="region of interest" description="Disordered" evidence="2">
    <location>
        <begin position="49"/>
        <end position="99"/>
    </location>
</feature>
<dbReference type="RefSeq" id="WP_345431144.1">
    <property type="nucleotide sequence ID" value="NZ_BAABHK010000003.1"/>
</dbReference>
<gene>
    <name evidence="4" type="ORF">GCM10023196_027680</name>
</gene>
<sequence length="341" mass="36930">MPQRRKAIMSVLTAAMMSLALGTGQARADTSPDAAAFADADQTPAEIQAYWTPERLRTAEEEATATPEPDDEGTPTTTPASTMSDSGTGSAPPSARTRDADALTPFSASKVWSAHGTQPAATIGKLYYTNNAGGRYYCSATVINSDNHSTIWTAGHCVTDGHKHWYSKFLFAPDYHDGQWPYGTWAWTKVAAPHGYHDGKSRSFDMAAIALAPNSAGRRVGDVVGWQGYKFGKAYDQTDWSDVRSFGFPVNTHPSRSGISGADLRFCVDSKTYRESLFQVVDCDMGSGSSGGPWLDDLDLSRGWGYLIGHNSHHTDAGFATERSPWLDNAAINVRDTVRRA</sequence>
<evidence type="ECO:0000256" key="2">
    <source>
        <dbReference type="SAM" id="MobiDB-lite"/>
    </source>
</evidence>
<evidence type="ECO:0000313" key="4">
    <source>
        <dbReference type="EMBL" id="GAA4625045.1"/>
    </source>
</evidence>
<dbReference type="InterPro" id="IPR009003">
    <property type="entry name" value="Peptidase_S1_PA"/>
</dbReference>
<accession>A0ABP8U6H3</accession>
<reference evidence="5" key="1">
    <citation type="journal article" date="2019" name="Int. J. Syst. Evol. Microbiol.">
        <title>The Global Catalogue of Microorganisms (GCM) 10K type strain sequencing project: providing services to taxonomists for standard genome sequencing and annotation.</title>
        <authorList>
            <consortium name="The Broad Institute Genomics Platform"/>
            <consortium name="The Broad Institute Genome Sequencing Center for Infectious Disease"/>
            <person name="Wu L."/>
            <person name="Ma J."/>
        </authorList>
    </citation>
    <scope>NUCLEOTIDE SEQUENCE [LARGE SCALE GENOMIC DNA]</scope>
    <source>
        <strain evidence="5">JCM 17939</strain>
    </source>
</reference>
<dbReference type="InterPro" id="IPR043504">
    <property type="entry name" value="Peptidase_S1_PA_chymotrypsin"/>
</dbReference>
<dbReference type="Proteomes" id="UP001501442">
    <property type="component" value="Unassembled WGS sequence"/>
</dbReference>
<dbReference type="PANTHER" id="PTHR15462">
    <property type="entry name" value="SERINE PROTEASE"/>
    <property type="match status" value="1"/>
</dbReference>
<evidence type="ECO:0000256" key="3">
    <source>
        <dbReference type="SAM" id="SignalP"/>
    </source>
</evidence>
<dbReference type="Gene3D" id="2.40.10.10">
    <property type="entry name" value="Trypsin-like serine proteases"/>
    <property type="match status" value="2"/>
</dbReference>
<dbReference type="InterPro" id="IPR050966">
    <property type="entry name" value="Glutamyl_endopeptidase"/>
</dbReference>
<dbReference type="SUPFAM" id="SSF50494">
    <property type="entry name" value="Trypsin-like serine proteases"/>
    <property type="match status" value="1"/>
</dbReference>
<keyword evidence="5" id="KW-1185">Reference proteome</keyword>
<name>A0ABP8U6H3_9ACTN</name>
<evidence type="ECO:0000313" key="5">
    <source>
        <dbReference type="Proteomes" id="UP001501442"/>
    </source>
</evidence>
<feature type="signal peptide" evidence="3">
    <location>
        <begin position="1"/>
        <end position="28"/>
    </location>
</feature>
<dbReference type="EMBL" id="BAABHK010000003">
    <property type="protein sequence ID" value="GAA4625045.1"/>
    <property type="molecule type" value="Genomic_DNA"/>
</dbReference>
<feature type="compositionally biased region" description="Polar residues" evidence="2">
    <location>
        <begin position="81"/>
        <end position="91"/>
    </location>
</feature>
<keyword evidence="1 3" id="KW-0732">Signal</keyword>
<feature type="chain" id="PRO_5046611666" description="Peptidase" evidence="3">
    <location>
        <begin position="29"/>
        <end position="341"/>
    </location>
</feature>
<evidence type="ECO:0000256" key="1">
    <source>
        <dbReference type="ARBA" id="ARBA00022729"/>
    </source>
</evidence>
<proteinExistence type="predicted"/>
<comment type="caution">
    <text evidence="4">The sequence shown here is derived from an EMBL/GenBank/DDBJ whole genome shotgun (WGS) entry which is preliminary data.</text>
</comment>